<evidence type="ECO:0000313" key="4">
    <source>
        <dbReference type="Proteomes" id="UP001500909"/>
    </source>
</evidence>
<evidence type="ECO:0000313" key="3">
    <source>
        <dbReference type="EMBL" id="GAA0462874.1"/>
    </source>
</evidence>
<feature type="region of interest" description="Disordered" evidence="1">
    <location>
        <begin position="238"/>
        <end position="261"/>
    </location>
</feature>
<dbReference type="Pfam" id="PF07883">
    <property type="entry name" value="Cupin_2"/>
    <property type="match status" value="1"/>
</dbReference>
<feature type="region of interest" description="Disordered" evidence="1">
    <location>
        <begin position="107"/>
        <end position="126"/>
    </location>
</feature>
<feature type="domain" description="Cupin type-2" evidence="2">
    <location>
        <begin position="162"/>
        <end position="227"/>
    </location>
</feature>
<dbReference type="InterPro" id="IPR013096">
    <property type="entry name" value="Cupin_2"/>
</dbReference>
<proteinExistence type="predicted"/>
<organism evidence="3 4">
    <name type="scientific">Streptomyces olivaceiscleroticus</name>
    <dbReference type="NCBI Taxonomy" id="68245"/>
    <lineage>
        <taxon>Bacteria</taxon>
        <taxon>Bacillati</taxon>
        <taxon>Actinomycetota</taxon>
        <taxon>Actinomycetes</taxon>
        <taxon>Kitasatosporales</taxon>
        <taxon>Streptomycetaceae</taxon>
        <taxon>Streptomyces</taxon>
    </lineage>
</organism>
<name>A0ABN0ZYU9_9ACTN</name>
<dbReference type="Gene3D" id="2.60.120.10">
    <property type="entry name" value="Jelly Rolls"/>
    <property type="match status" value="1"/>
</dbReference>
<dbReference type="InterPro" id="IPR011051">
    <property type="entry name" value="RmlC_Cupin_sf"/>
</dbReference>
<dbReference type="SUPFAM" id="SSF54909">
    <property type="entry name" value="Dimeric alpha+beta barrel"/>
    <property type="match status" value="1"/>
</dbReference>
<sequence>MYRTLTVAKMDPESAESVRAIFADSDSSELPHLVGLTRRTLFTFNGLYFHLAESDQDFESNLDKVRNHPLFHEVNSRLRHFLSPFDPEARDRKDALAVPFYSWTAGGPPPAPSPQTLPAGEARPARKVSWNEVPANTKRGGDIRVTLSPKTAGCSSGFGGVLQLAAGEHVTEHYHPYSEEFLHVVQGEVEITLDGHPAPLRPGDSLLVPIGVRHRLVNTGNVPAKAVFHLSPLAPRPELGHVDTERPVHAEAGNPDVGGVR</sequence>
<dbReference type="InterPro" id="IPR014710">
    <property type="entry name" value="RmlC-like_jellyroll"/>
</dbReference>
<gene>
    <name evidence="3" type="ORF">GCM10010361_28420</name>
</gene>
<dbReference type="Pfam" id="PF04673">
    <property type="entry name" value="Cyclase_polyket"/>
    <property type="match status" value="1"/>
</dbReference>
<dbReference type="Gene3D" id="3.30.70.1090">
    <property type="entry name" value="Dimeric alpha+beta barrel"/>
    <property type="match status" value="1"/>
</dbReference>
<accession>A0ABN0ZYU9</accession>
<dbReference type="InterPro" id="IPR011008">
    <property type="entry name" value="Dimeric_a/b-barrel"/>
</dbReference>
<evidence type="ECO:0000256" key="1">
    <source>
        <dbReference type="SAM" id="MobiDB-lite"/>
    </source>
</evidence>
<dbReference type="PANTHER" id="PTHR36114">
    <property type="entry name" value="16.7 KDA PROTEIN IN WHIE LOCUS"/>
    <property type="match status" value="1"/>
</dbReference>
<dbReference type="InterPro" id="IPR006765">
    <property type="entry name" value="Polyketide_synth_cyclase"/>
</dbReference>
<dbReference type="InterPro" id="IPR038474">
    <property type="entry name" value="Polyketide_synth_cyclase_sf"/>
</dbReference>
<dbReference type="SUPFAM" id="SSF51182">
    <property type="entry name" value="RmlC-like cupins"/>
    <property type="match status" value="1"/>
</dbReference>
<evidence type="ECO:0000259" key="2">
    <source>
        <dbReference type="Pfam" id="PF07883"/>
    </source>
</evidence>
<reference evidence="3 4" key="1">
    <citation type="journal article" date="2019" name="Int. J. Syst. Evol. Microbiol.">
        <title>The Global Catalogue of Microorganisms (GCM) 10K type strain sequencing project: providing services to taxonomists for standard genome sequencing and annotation.</title>
        <authorList>
            <consortium name="The Broad Institute Genomics Platform"/>
            <consortium name="The Broad Institute Genome Sequencing Center for Infectious Disease"/>
            <person name="Wu L."/>
            <person name="Ma J."/>
        </authorList>
    </citation>
    <scope>NUCLEOTIDE SEQUENCE [LARGE SCALE GENOMIC DNA]</scope>
    <source>
        <strain evidence="3 4">JCM 4805</strain>
    </source>
</reference>
<dbReference type="EMBL" id="BAAABY010000023">
    <property type="protein sequence ID" value="GAA0462874.1"/>
    <property type="molecule type" value="Genomic_DNA"/>
</dbReference>
<dbReference type="Proteomes" id="UP001500909">
    <property type="component" value="Unassembled WGS sequence"/>
</dbReference>
<dbReference type="InterPro" id="IPR052044">
    <property type="entry name" value="PKS_Associated_Protein"/>
</dbReference>
<dbReference type="CDD" id="cd06991">
    <property type="entry name" value="cupin_TcmJ-like"/>
    <property type="match status" value="1"/>
</dbReference>
<protein>
    <recommendedName>
        <fullName evidence="2">Cupin type-2 domain-containing protein</fullName>
    </recommendedName>
</protein>
<dbReference type="PANTHER" id="PTHR36114:SF1">
    <property type="entry name" value="16.7 KDA PROTEIN IN WHIE LOCUS"/>
    <property type="match status" value="1"/>
</dbReference>
<comment type="caution">
    <text evidence="3">The sequence shown here is derived from an EMBL/GenBank/DDBJ whole genome shotgun (WGS) entry which is preliminary data.</text>
</comment>
<feature type="compositionally biased region" description="Basic and acidic residues" evidence="1">
    <location>
        <begin position="238"/>
        <end position="249"/>
    </location>
</feature>
<keyword evidence="4" id="KW-1185">Reference proteome</keyword>